<dbReference type="Gene3D" id="3.40.50.300">
    <property type="entry name" value="P-loop containing nucleotide triphosphate hydrolases"/>
    <property type="match status" value="1"/>
</dbReference>
<name>A0ABN6XC20_9CELL</name>
<evidence type="ECO:0000256" key="1">
    <source>
        <dbReference type="ARBA" id="ARBA00006930"/>
    </source>
</evidence>
<proteinExistence type="inferred from homology"/>
<dbReference type="InterPro" id="IPR027417">
    <property type="entry name" value="P-loop_NTPase"/>
</dbReference>
<dbReference type="EMBL" id="AP027729">
    <property type="protein sequence ID" value="BDZ42220.1"/>
    <property type="molecule type" value="Genomic_DNA"/>
</dbReference>
<reference evidence="6" key="1">
    <citation type="journal article" date="2019" name="Int. J. Syst. Evol. Microbiol.">
        <title>The Global Catalogue of Microorganisms (GCM) 10K type strain sequencing project: providing services to taxonomists for standard genome sequencing and annotation.</title>
        <authorList>
            <consortium name="The Broad Institute Genomics Platform"/>
            <consortium name="The Broad Institute Genome Sequencing Center for Infectious Disease"/>
            <person name="Wu L."/>
            <person name="Ma J."/>
        </authorList>
    </citation>
    <scope>NUCLEOTIDE SEQUENCE [LARGE SCALE GENOMIC DNA]</scope>
    <source>
        <strain evidence="6">NBRC 108565</strain>
    </source>
</reference>
<dbReference type="InterPro" id="IPR038729">
    <property type="entry name" value="Rad50/SbcC_AAA"/>
</dbReference>
<keyword evidence="6" id="KW-1185">Reference proteome</keyword>
<organism evidence="5 6">
    <name type="scientific">Paraoerskovia sediminicola</name>
    <dbReference type="NCBI Taxonomy" id="1138587"/>
    <lineage>
        <taxon>Bacteria</taxon>
        <taxon>Bacillati</taxon>
        <taxon>Actinomycetota</taxon>
        <taxon>Actinomycetes</taxon>
        <taxon>Micrococcales</taxon>
        <taxon>Cellulomonadaceae</taxon>
        <taxon>Paraoerskovia</taxon>
    </lineage>
</organism>
<gene>
    <name evidence="5" type="ORF">GCM10025865_15190</name>
</gene>
<dbReference type="PANTHER" id="PTHR32114:SF2">
    <property type="entry name" value="ABC TRANSPORTER ABCH.3"/>
    <property type="match status" value="1"/>
</dbReference>
<evidence type="ECO:0000256" key="2">
    <source>
        <dbReference type="ARBA" id="ARBA00011322"/>
    </source>
</evidence>
<dbReference type="Pfam" id="PF13476">
    <property type="entry name" value="AAA_23"/>
    <property type="match status" value="1"/>
</dbReference>
<evidence type="ECO:0000256" key="3">
    <source>
        <dbReference type="ARBA" id="ARBA00013368"/>
    </source>
</evidence>
<comment type="subunit">
    <text evidence="2">Heterodimer of SbcC and SbcD.</text>
</comment>
<evidence type="ECO:0000313" key="5">
    <source>
        <dbReference type="EMBL" id="BDZ42220.1"/>
    </source>
</evidence>
<dbReference type="SUPFAM" id="SSF52540">
    <property type="entry name" value="P-loop containing nucleoside triphosphate hydrolases"/>
    <property type="match status" value="1"/>
</dbReference>
<evidence type="ECO:0000313" key="6">
    <source>
        <dbReference type="Proteomes" id="UP001321475"/>
    </source>
</evidence>
<dbReference type="RefSeq" id="WP_286219223.1">
    <property type="nucleotide sequence ID" value="NZ_AP027729.1"/>
</dbReference>
<dbReference type="PANTHER" id="PTHR32114">
    <property type="entry name" value="ABC TRANSPORTER ABCH.3"/>
    <property type="match status" value="1"/>
</dbReference>
<accession>A0ABN6XC20</accession>
<evidence type="ECO:0000259" key="4">
    <source>
        <dbReference type="Pfam" id="PF13476"/>
    </source>
</evidence>
<sequence length="161" mass="17412">MQIHSLEFQGIGPFPGRHRIDVDRLAASGIFLLEGPTGSGKSTIIDAVVFALYGGVATEAGHKDRLRSAHVDPEVETYVDLVFSVQSGDYRVRRSPEYMRPKRRGTGQAKEQAQVNLWRLSSLPEVGPEASIEEYGDALAAVSGVALSTRLGRPTSSCGTR</sequence>
<protein>
    <recommendedName>
        <fullName evidence="3">Nuclease SbcCD subunit C</fullName>
    </recommendedName>
</protein>
<dbReference type="Proteomes" id="UP001321475">
    <property type="component" value="Chromosome"/>
</dbReference>
<feature type="domain" description="Rad50/SbcC-type AAA" evidence="4">
    <location>
        <begin position="5"/>
        <end position="110"/>
    </location>
</feature>
<comment type="similarity">
    <text evidence="1">Belongs to the SMC family. SbcC subfamily.</text>
</comment>